<organism evidence="1">
    <name type="scientific">marine sediment metagenome</name>
    <dbReference type="NCBI Taxonomy" id="412755"/>
    <lineage>
        <taxon>unclassified sequences</taxon>
        <taxon>metagenomes</taxon>
        <taxon>ecological metagenomes</taxon>
    </lineage>
</organism>
<accession>A0A0F9GXP7</accession>
<evidence type="ECO:0000313" key="1">
    <source>
        <dbReference type="EMBL" id="KKL95466.1"/>
    </source>
</evidence>
<sequence>MDSDAERMAFYGGLASKSTDPVDELKALLMPIPGTREAVYERLAFLPFMEIKAAGVLWDKITYKGESFFELTKNLFYDGPTYLGWPLKPNQYLGIATLHKGFASAELDFERQNTADKIEKFWKSFFRKARIIRDLARNSYGRDIRRLRLRQFSRDMAMYRGANTLCEEAKGWKMFSS</sequence>
<dbReference type="AlphaFoldDB" id="A0A0F9GXP7"/>
<dbReference type="EMBL" id="LAZR01018670">
    <property type="protein sequence ID" value="KKL95466.1"/>
    <property type="molecule type" value="Genomic_DNA"/>
</dbReference>
<protein>
    <submittedName>
        <fullName evidence="1">Uncharacterized protein</fullName>
    </submittedName>
</protein>
<proteinExistence type="predicted"/>
<comment type="caution">
    <text evidence="1">The sequence shown here is derived from an EMBL/GenBank/DDBJ whole genome shotgun (WGS) entry which is preliminary data.</text>
</comment>
<name>A0A0F9GXP7_9ZZZZ</name>
<gene>
    <name evidence="1" type="ORF">LCGC14_1854280</name>
</gene>
<reference evidence="1" key="1">
    <citation type="journal article" date="2015" name="Nature">
        <title>Complex archaea that bridge the gap between prokaryotes and eukaryotes.</title>
        <authorList>
            <person name="Spang A."/>
            <person name="Saw J.H."/>
            <person name="Jorgensen S.L."/>
            <person name="Zaremba-Niedzwiedzka K."/>
            <person name="Martijn J."/>
            <person name="Lind A.E."/>
            <person name="van Eijk R."/>
            <person name="Schleper C."/>
            <person name="Guy L."/>
            <person name="Ettema T.J."/>
        </authorList>
    </citation>
    <scope>NUCLEOTIDE SEQUENCE</scope>
</reference>